<protein>
    <submittedName>
        <fullName evidence="2">Replicative helicase</fullName>
    </submittedName>
</protein>
<dbReference type="Pfam" id="PF01695">
    <property type="entry name" value="IstB_IS21"/>
    <property type="match status" value="1"/>
</dbReference>
<dbReference type="GO" id="GO:0004386">
    <property type="term" value="F:helicase activity"/>
    <property type="evidence" value="ECO:0007669"/>
    <property type="project" value="UniProtKB-KW"/>
</dbReference>
<dbReference type="SUPFAM" id="SSF52540">
    <property type="entry name" value="P-loop containing nucleoside triphosphate hydrolases"/>
    <property type="match status" value="1"/>
</dbReference>
<reference evidence="2" key="1">
    <citation type="journal article" date="2021" name="Proc. Natl. Acad. Sci. U.S.A.">
        <title>A Catalog of Tens of Thousands of Viruses from Human Metagenomes Reveals Hidden Associations with Chronic Diseases.</title>
        <authorList>
            <person name="Tisza M.J."/>
            <person name="Buck C.B."/>
        </authorList>
    </citation>
    <scope>NUCLEOTIDE SEQUENCE</scope>
    <source>
        <strain evidence="2">CtVCm11</strain>
    </source>
</reference>
<keyword evidence="2" id="KW-0547">Nucleotide-binding</keyword>
<sequence>MNVDALIDSIAKKAEPVRDLVDYEKDGLLYCGHCNTPKQCRIPIGGSVRLVGCQCACAAREYEAEKKARADREKRLRIETLRADGIRDKSLTACRFDKATMSDEIVKCKRYADAWDDMRRENSGLLLWGNTGNGKTFAAACIANELIDRGIPAMITSFPRILNAGYDQKPEIIEQVHYYPLMVIDDLGAERSSEYAMETVYTVIDERYKAKKPLIVTTNLTLDELCKPKNMDYQRIYDRVIEMCTPLVFKGDNLRREKANKRLRYVKSVLEGSNGH</sequence>
<dbReference type="InterPro" id="IPR002611">
    <property type="entry name" value="IstB_ATP-bd"/>
</dbReference>
<dbReference type="GO" id="GO:0006260">
    <property type="term" value="P:DNA replication"/>
    <property type="evidence" value="ECO:0007669"/>
    <property type="project" value="TreeGrafter"/>
</dbReference>
<dbReference type="PANTHER" id="PTHR30050:SF4">
    <property type="entry name" value="ATP-BINDING PROTEIN RV3427C IN INSERTION SEQUENCE-RELATED"/>
    <property type="match status" value="1"/>
</dbReference>
<keyword evidence="2" id="KW-0378">Hydrolase</keyword>
<feature type="domain" description="IstB-like ATP-binding" evidence="1">
    <location>
        <begin position="65"/>
        <end position="259"/>
    </location>
</feature>
<dbReference type="NCBIfam" id="NF005992">
    <property type="entry name" value="PRK08116.1"/>
    <property type="match status" value="1"/>
</dbReference>
<name>A0A8S5QLZ1_9CAUD</name>
<dbReference type="CDD" id="cd00009">
    <property type="entry name" value="AAA"/>
    <property type="match status" value="1"/>
</dbReference>
<evidence type="ECO:0000313" key="2">
    <source>
        <dbReference type="EMBL" id="DAE19833.1"/>
    </source>
</evidence>
<organism evidence="2">
    <name type="scientific">Siphoviridae sp. ctVCm11</name>
    <dbReference type="NCBI Taxonomy" id="2826358"/>
    <lineage>
        <taxon>Viruses</taxon>
        <taxon>Duplodnaviria</taxon>
        <taxon>Heunggongvirae</taxon>
        <taxon>Uroviricota</taxon>
        <taxon>Caudoviricetes</taxon>
    </lineage>
</organism>
<proteinExistence type="predicted"/>
<keyword evidence="2" id="KW-0067">ATP-binding</keyword>
<accession>A0A8S5QLZ1</accession>
<dbReference type="InterPro" id="IPR027417">
    <property type="entry name" value="P-loop_NTPase"/>
</dbReference>
<dbReference type="PANTHER" id="PTHR30050">
    <property type="entry name" value="CHROMOSOMAL REPLICATION INITIATOR PROTEIN DNAA"/>
    <property type="match status" value="1"/>
</dbReference>
<dbReference type="EMBL" id="BK015688">
    <property type="protein sequence ID" value="DAE19833.1"/>
    <property type="molecule type" value="Genomic_DNA"/>
</dbReference>
<dbReference type="GO" id="GO:0005524">
    <property type="term" value="F:ATP binding"/>
    <property type="evidence" value="ECO:0007669"/>
    <property type="project" value="InterPro"/>
</dbReference>
<keyword evidence="2" id="KW-0347">Helicase</keyword>
<evidence type="ECO:0000259" key="1">
    <source>
        <dbReference type="Pfam" id="PF01695"/>
    </source>
</evidence>
<dbReference type="Gene3D" id="3.40.50.300">
    <property type="entry name" value="P-loop containing nucleotide triphosphate hydrolases"/>
    <property type="match status" value="1"/>
</dbReference>